<accession>A0A7H8N0G7</accession>
<gene>
    <name evidence="2" type="ORF">HUT09_36115</name>
</gene>
<dbReference type="RefSeq" id="WP_176145812.1">
    <property type="nucleotide sequence ID" value="NZ_CP054927.1"/>
</dbReference>
<evidence type="ECO:0000313" key="3">
    <source>
        <dbReference type="Proteomes" id="UP000509345"/>
    </source>
</evidence>
<dbReference type="GeneID" id="87636694"/>
<geneLocation type="plasmid" evidence="2 3">
    <name>unnamed1</name>
</geneLocation>
<evidence type="ECO:0000256" key="1">
    <source>
        <dbReference type="SAM" id="Phobius"/>
    </source>
</evidence>
<organism evidence="2 3">
    <name type="scientific">Streptomyces microflavus</name>
    <name type="common">Streptomyces lipmanii</name>
    <dbReference type="NCBI Taxonomy" id="1919"/>
    <lineage>
        <taxon>Bacteria</taxon>
        <taxon>Bacillati</taxon>
        <taxon>Actinomycetota</taxon>
        <taxon>Actinomycetes</taxon>
        <taxon>Kitasatosporales</taxon>
        <taxon>Streptomycetaceae</taxon>
        <taxon>Streptomyces</taxon>
    </lineage>
</organism>
<keyword evidence="2" id="KW-0614">Plasmid</keyword>
<protein>
    <submittedName>
        <fullName evidence="2">Uncharacterized protein</fullName>
    </submittedName>
</protein>
<proteinExistence type="predicted"/>
<dbReference type="EMBL" id="CP054927">
    <property type="protein sequence ID" value="QKW47940.1"/>
    <property type="molecule type" value="Genomic_DNA"/>
</dbReference>
<keyword evidence="1" id="KW-0472">Membrane</keyword>
<name>A0A7H8N0G7_STRMI</name>
<sequence length="84" mass="8853">MHGTLPGGALTVLLGALCAYGGLSESGFLIKFDLERCSLVRLGLFLRLVLLGLPLRGLLLLARVPLMVRDRGDGGGAGRVEHGR</sequence>
<feature type="transmembrane region" description="Helical" evidence="1">
    <location>
        <begin position="42"/>
        <end position="62"/>
    </location>
</feature>
<keyword evidence="1" id="KW-0812">Transmembrane</keyword>
<keyword evidence="1" id="KW-1133">Transmembrane helix</keyword>
<evidence type="ECO:0000313" key="2">
    <source>
        <dbReference type="EMBL" id="QKW47940.1"/>
    </source>
</evidence>
<reference evidence="2 3" key="1">
    <citation type="submission" date="2020-06" db="EMBL/GenBank/DDBJ databases">
        <title>Genome mining for natural products.</title>
        <authorList>
            <person name="Zhang B."/>
            <person name="Shi J."/>
            <person name="Ge H."/>
        </authorList>
    </citation>
    <scope>NUCLEOTIDE SEQUENCE [LARGE SCALE GENOMIC DNA]</scope>
    <source>
        <strain evidence="2 3">NA06532</strain>
        <plasmid evidence="2 3">unnamed1</plasmid>
    </source>
</reference>
<dbReference type="AlphaFoldDB" id="A0A7H8N0G7"/>
<dbReference type="Proteomes" id="UP000509345">
    <property type="component" value="Plasmid unnamed1"/>
</dbReference>